<feature type="compositionally biased region" description="Basic and acidic residues" evidence="1">
    <location>
        <begin position="242"/>
        <end position="252"/>
    </location>
</feature>
<accession>A0A177CX45</accession>
<proteinExistence type="predicted"/>
<dbReference type="AlphaFoldDB" id="A0A177CX45"/>
<dbReference type="InParanoid" id="A0A177CX45"/>
<evidence type="ECO:0000313" key="2">
    <source>
        <dbReference type="EMBL" id="OAG11397.1"/>
    </source>
</evidence>
<name>A0A177CX45_9PLEO</name>
<evidence type="ECO:0000313" key="3">
    <source>
        <dbReference type="Proteomes" id="UP000077069"/>
    </source>
</evidence>
<evidence type="ECO:0000256" key="1">
    <source>
        <dbReference type="SAM" id="MobiDB-lite"/>
    </source>
</evidence>
<feature type="compositionally biased region" description="Low complexity" evidence="1">
    <location>
        <begin position="143"/>
        <end position="152"/>
    </location>
</feature>
<protein>
    <submittedName>
        <fullName evidence="2">Uncharacterized protein</fullName>
    </submittedName>
</protein>
<feature type="compositionally biased region" description="Polar residues" evidence="1">
    <location>
        <begin position="214"/>
        <end position="226"/>
    </location>
</feature>
<sequence length="252" mass="26350">MSTYFGGDSRTNVVFIHHGGNQEVLPTRSAHNRQEFDHVCKDIEAEYLSSANIVFSNSMAGPGSSGLVYDTSYSSPVATASASQISQPPAIVSGSLPPLAGIHSTALANQGSMSTTQIQKRTDEFFRKDIQSDNKKEAIAAAKNAASFSSGNTKQSANSDRGISIDGAPAGKQNPFQKAFAELAQQKAQTAAPAPASDPFANPFDKSMSRANALPQNRGSGMSFSIPTAPPSGGSRSLARGSARDADSFDML</sequence>
<gene>
    <name evidence="2" type="ORF">CC84DRAFT_1158942</name>
</gene>
<feature type="compositionally biased region" description="Low complexity" evidence="1">
    <location>
        <begin position="184"/>
        <end position="195"/>
    </location>
</feature>
<organism evidence="2 3">
    <name type="scientific">Paraphaeosphaeria sporulosa</name>
    <dbReference type="NCBI Taxonomy" id="1460663"/>
    <lineage>
        <taxon>Eukaryota</taxon>
        <taxon>Fungi</taxon>
        <taxon>Dikarya</taxon>
        <taxon>Ascomycota</taxon>
        <taxon>Pezizomycotina</taxon>
        <taxon>Dothideomycetes</taxon>
        <taxon>Pleosporomycetidae</taxon>
        <taxon>Pleosporales</taxon>
        <taxon>Massarineae</taxon>
        <taxon>Didymosphaeriaceae</taxon>
        <taxon>Paraphaeosphaeria</taxon>
    </lineage>
</organism>
<keyword evidence="3" id="KW-1185">Reference proteome</keyword>
<dbReference type="RefSeq" id="XP_018041762.1">
    <property type="nucleotide sequence ID" value="XM_018177101.1"/>
</dbReference>
<feature type="compositionally biased region" description="Low complexity" evidence="1">
    <location>
        <begin position="232"/>
        <end position="241"/>
    </location>
</feature>
<reference evidence="2 3" key="1">
    <citation type="submission" date="2016-05" db="EMBL/GenBank/DDBJ databases">
        <title>Comparative analysis of secretome profiles of manganese(II)-oxidizing ascomycete fungi.</title>
        <authorList>
            <consortium name="DOE Joint Genome Institute"/>
            <person name="Zeiner C.A."/>
            <person name="Purvine S.O."/>
            <person name="Zink E.M."/>
            <person name="Wu S."/>
            <person name="Pasa-Tolic L."/>
            <person name="Chaput D.L."/>
            <person name="Haridas S."/>
            <person name="Grigoriev I.V."/>
            <person name="Santelli C.M."/>
            <person name="Hansel C.M."/>
        </authorList>
    </citation>
    <scope>NUCLEOTIDE SEQUENCE [LARGE SCALE GENOMIC DNA]</scope>
    <source>
        <strain evidence="2 3">AP3s5-JAC2a</strain>
    </source>
</reference>
<feature type="region of interest" description="Disordered" evidence="1">
    <location>
        <begin position="143"/>
        <end position="252"/>
    </location>
</feature>
<dbReference type="GeneID" id="28760587"/>
<dbReference type="Proteomes" id="UP000077069">
    <property type="component" value="Unassembled WGS sequence"/>
</dbReference>
<dbReference type="EMBL" id="KV441548">
    <property type="protein sequence ID" value="OAG11397.1"/>
    <property type="molecule type" value="Genomic_DNA"/>
</dbReference>